<name>A0A6C0AEP0_9ZZZZ</name>
<sequence>MSVTKNFVKEEIEKHESFFDGYMFFTEGINSVNDYKHYVQNNAILFETKSRKGIYRHGHLKCSLMLHYISQEKDFSSWYHEHDTRNTHVGY</sequence>
<dbReference type="EMBL" id="MN740595">
    <property type="protein sequence ID" value="QHS78224.1"/>
    <property type="molecule type" value="Genomic_DNA"/>
</dbReference>
<dbReference type="AlphaFoldDB" id="A0A6C0AEP0"/>
<proteinExistence type="predicted"/>
<protein>
    <submittedName>
        <fullName evidence="1">Uncharacterized protein</fullName>
    </submittedName>
</protein>
<reference evidence="1" key="1">
    <citation type="journal article" date="2020" name="Nature">
        <title>Giant virus diversity and host interactions through global metagenomics.</title>
        <authorList>
            <person name="Schulz F."/>
            <person name="Roux S."/>
            <person name="Paez-Espino D."/>
            <person name="Jungbluth S."/>
            <person name="Walsh D.A."/>
            <person name="Denef V.J."/>
            <person name="McMahon K.D."/>
            <person name="Konstantinidis K.T."/>
            <person name="Eloe-Fadrosh E.A."/>
            <person name="Kyrpides N.C."/>
            <person name="Woyke T."/>
        </authorList>
    </citation>
    <scope>NUCLEOTIDE SEQUENCE</scope>
    <source>
        <strain evidence="1">GVMAG-S-1021933-23</strain>
    </source>
</reference>
<evidence type="ECO:0000313" key="1">
    <source>
        <dbReference type="EMBL" id="QHS78224.1"/>
    </source>
</evidence>
<organism evidence="1">
    <name type="scientific">viral metagenome</name>
    <dbReference type="NCBI Taxonomy" id="1070528"/>
    <lineage>
        <taxon>unclassified sequences</taxon>
        <taxon>metagenomes</taxon>
        <taxon>organismal metagenomes</taxon>
    </lineage>
</organism>
<accession>A0A6C0AEP0</accession>